<organism evidence="2 3">
    <name type="scientific">Ceutorhynchus assimilis</name>
    <name type="common">cabbage seed weevil</name>
    <dbReference type="NCBI Taxonomy" id="467358"/>
    <lineage>
        <taxon>Eukaryota</taxon>
        <taxon>Metazoa</taxon>
        <taxon>Ecdysozoa</taxon>
        <taxon>Arthropoda</taxon>
        <taxon>Hexapoda</taxon>
        <taxon>Insecta</taxon>
        <taxon>Pterygota</taxon>
        <taxon>Neoptera</taxon>
        <taxon>Endopterygota</taxon>
        <taxon>Coleoptera</taxon>
        <taxon>Polyphaga</taxon>
        <taxon>Cucujiformia</taxon>
        <taxon>Curculionidae</taxon>
        <taxon>Ceutorhynchinae</taxon>
        <taxon>Ceutorhynchus</taxon>
    </lineage>
</organism>
<feature type="compositionally biased region" description="Polar residues" evidence="1">
    <location>
        <begin position="186"/>
        <end position="195"/>
    </location>
</feature>
<sequence>MEEEKDSPQWRIVRFFDKPNDKKYVEVVPLSWVIDEKECVWPPFQSKKQIESAIKHCITPEKDQWKIYTDFKASKKFYSKFSTASAKANQYLHCSDMEQSSEQEIGSQKRHIKKNLKYNKHEYTSEISTSSDDEGDEPLAKLIPKFPEPSKNLLKSSDNKVKPQPNAVKKIDNSKLNFKSFKQDQTENLSHTILSKSARLVQEKTNTGDDKEENESESDCRSSNNSNDIEEESNLSDDRGAQANKNKPTQQG</sequence>
<protein>
    <submittedName>
        <fullName evidence="2">Uncharacterized protein</fullName>
    </submittedName>
</protein>
<feature type="compositionally biased region" description="Polar residues" evidence="1">
    <location>
        <begin position="243"/>
        <end position="252"/>
    </location>
</feature>
<gene>
    <name evidence="2" type="ORF">CEUTPL_LOCUS10562</name>
</gene>
<name>A0A9N9MT59_9CUCU</name>
<dbReference type="OrthoDB" id="7700486at2759"/>
<reference evidence="2" key="1">
    <citation type="submission" date="2022-01" db="EMBL/GenBank/DDBJ databases">
        <authorList>
            <person name="King R."/>
        </authorList>
    </citation>
    <scope>NUCLEOTIDE SEQUENCE</scope>
</reference>
<feature type="region of interest" description="Disordered" evidence="1">
    <location>
        <begin position="124"/>
        <end position="252"/>
    </location>
</feature>
<evidence type="ECO:0000313" key="3">
    <source>
        <dbReference type="Proteomes" id="UP001152799"/>
    </source>
</evidence>
<dbReference type="Proteomes" id="UP001152799">
    <property type="component" value="Chromosome 6"/>
</dbReference>
<evidence type="ECO:0000256" key="1">
    <source>
        <dbReference type="SAM" id="MobiDB-lite"/>
    </source>
</evidence>
<proteinExistence type="predicted"/>
<keyword evidence="3" id="KW-1185">Reference proteome</keyword>
<accession>A0A9N9MT59</accession>
<evidence type="ECO:0000313" key="2">
    <source>
        <dbReference type="EMBL" id="CAG9770103.1"/>
    </source>
</evidence>
<dbReference type="AlphaFoldDB" id="A0A9N9MT59"/>
<dbReference type="EMBL" id="OU892282">
    <property type="protein sequence ID" value="CAG9770103.1"/>
    <property type="molecule type" value="Genomic_DNA"/>
</dbReference>